<dbReference type="PROSITE" id="PS51257">
    <property type="entry name" value="PROKAR_LIPOPROTEIN"/>
    <property type="match status" value="1"/>
</dbReference>
<sequence>MMKIRWMGWVLVAGAALAGCSGGQSEVSGDGGSAAGSGAELPLVAFAQANSQDPWRQVFDAEMKATAATHDKEFRFELQDAQDDANKQIGLIETYLVKSPKVLLVSPCEVAVTMAVETAYDRGIPVILLDRAIESEKYTCWIGGDNEQIGRAAGKFMGEKLGGKGTVLMVQGLAGATPTEQRRNGFLEAIKEFPGVTVIEGDFCDYQRQKARSYMETFLQSGKAFDAVYAHNDEMAIGAYLALEASGVKGKAIVGIDACQQEIVDYIKAGKVTATFKYPTPGAKGIEVAAALLKGETPKEKKIVLETEIVTAENADEFLAKNTNLAK</sequence>
<dbReference type="KEGG" id="npy:NPRO_13180"/>
<evidence type="ECO:0000256" key="2">
    <source>
        <dbReference type="ARBA" id="ARBA00007639"/>
    </source>
</evidence>
<dbReference type="GO" id="GO:0030313">
    <property type="term" value="C:cell envelope"/>
    <property type="evidence" value="ECO:0007669"/>
    <property type="project" value="UniProtKB-SubCell"/>
</dbReference>
<evidence type="ECO:0000256" key="3">
    <source>
        <dbReference type="ARBA" id="ARBA00022729"/>
    </source>
</evidence>
<protein>
    <submittedName>
        <fullName evidence="6">LacI family transcriptional regulator</fullName>
    </submittedName>
</protein>
<dbReference type="CDD" id="cd06308">
    <property type="entry name" value="PBP1_sensor_kinase-like"/>
    <property type="match status" value="1"/>
</dbReference>
<evidence type="ECO:0000313" key="7">
    <source>
        <dbReference type="Proteomes" id="UP000662873"/>
    </source>
</evidence>
<comment type="similarity">
    <text evidence="2">Belongs to the bacterial solute-binding protein 2 family.</text>
</comment>
<dbReference type="Proteomes" id="UP000662873">
    <property type="component" value="Chromosome"/>
</dbReference>
<dbReference type="SUPFAM" id="SSF53822">
    <property type="entry name" value="Periplasmic binding protein-like I"/>
    <property type="match status" value="1"/>
</dbReference>
<evidence type="ECO:0000256" key="1">
    <source>
        <dbReference type="ARBA" id="ARBA00004196"/>
    </source>
</evidence>
<dbReference type="GO" id="GO:0030246">
    <property type="term" value="F:carbohydrate binding"/>
    <property type="evidence" value="ECO:0007669"/>
    <property type="project" value="UniProtKB-ARBA"/>
</dbReference>
<name>A0A809R814_9BACT</name>
<dbReference type="InterPro" id="IPR025997">
    <property type="entry name" value="SBP_2_dom"/>
</dbReference>
<dbReference type="PANTHER" id="PTHR46847:SF1">
    <property type="entry name" value="D-ALLOSE-BINDING PERIPLASMIC PROTEIN-RELATED"/>
    <property type="match status" value="1"/>
</dbReference>
<evidence type="ECO:0000259" key="5">
    <source>
        <dbReference type="Pfam" id="PF13407"/>
    </source>
</evidence>
<accession>A0A809R814</accession>
<keyword evidence="3 4" id="KW-0732">Signal</keyword>
<reference evidence="6" key="1">
    <citation type="journal article" name="DNA Res.">
        <title>The physiological potential of anammox bacteria as revealed by their core genome structure.</title>
        <authorList>
            <person name="Okubo T."/>
            <person name="Toyoda A."/>
            <person name="Fukuhara K."/>
            <person name="Uchiyama I."/>
            <person name="Harigaya Y."/>
            <person name="Kuroiwa M."/>
            <person name="Suzuki T."/>
            <person name="Murakami Y."/>
            <person name="Suwa Y."/>
            <person name="Takami H."/>
        </authorList>
    </citation>
    <scope>NUCLEOTIDE SEQUENCE</scope>
    <source>
        <strain evidence="6">317325-2</strain>
    </source>
</reference>
<feature type="signal peptide" evidence="4">
    <location>
        <begin position="1"/>
        <end position="18"/>
    </location>
</feature>
<dbReference type="PANTHER" id="PTHR46847">
    <property type="entry name" value="D-ALLOSE-BINDING PERIPLASMIC PROTEIN-RELATED"/>
    <property type="match status" value="1"/>
</dbReference>
<organism evidence="6 7">
    <name type="scientific">Candidatus Nitrosymbiomonas proteolyticus</name>
    <dbReference type="NCBI Taxonomy" id="2608984"/>
    <lineage>
        <taxon>Bacteria</taxon>
        <taxon>Bacillati</taxon>
        <taxon>Armatimonadota</taxon>
        <taxon>Armatimonadota incertae sedis</taxon>
        <taxon>Candidatus Nitrosymbiomonas</taxon>
    </lineage>
</organism>
<dbReference type="Gene3D" id="3.40.50.2300">
    <property type="match status" value="2"/>
</dbReference>
<gene>
    <name evidence="6" type="ORF">NPRO_13180</name>
</gene>
<dbReference type="EMBL" id="AP021858">
    <property type="protein sequence ID" value="BBO23723.1"/>
    <property type="molecule type" value="Genomic_DNA"/>
</dbReference>
<dbReference type="InterPro" id="IPR028082">
    <property type="entry name" value="Peripla_BP_I"/>
</dbReference>
<comment type="subcellular location">
    <subcellularLocation>
        <location evidence="1">Cell envelope</location>
    </subcellularLocation>
</comment>
<dbReference type="AlphaFoldDB" id="A0A809R814"/>
<evidence type="ECO:0000256" key="4">
    <source>
        <dbReference type="SAM" id="SignalP"/>
    </source>
</evidence>
<evidence type="ECO:0000313" key="6">
    <source>
        <dbReference type="EMBL" id="BBO23723.1"/>
    </source>
</evidence>
<dbReference type="Pfam" id="PF13407">
    <property type="entry name" value="Peripla_BP_4"/>
    <property type="match status" value="1"/>
</dbReference>
<proteinExistence type="inferred from homology"/>
<feature type="domain" description="Periplasmic binding protein" evidence="5">
    <location>
        <begin position="44"/>
        <end position="296"/>
    </location>
</feature>
<feature type="chain" id="PRO_5035157569" evidence="4">
    <location>
        <begin position="19"/>
        <end position="327"/>
    </location>
</feature>